<gene>
    <name evidence="3" type="ORF">P8935_13010</name>
</gene>
<protein>
    <recommendedName>
        <fullName evidence="2">YvlB/LiaX N-terminal domain-containing protein</fullName>
    </recommendedName>
</protein>
<feature type="region of interest" description="Disordered" evidence="1">
    <location>
        <begin position="37"/>
        <end position="58"/>
    </location>
</feature>
<accession>A0AAU7DCN6</accession>
<dbReference type="AlphaFoldDB" id="A0AAU7DCN6"/>
<dbReference type="EMBL" id="CP121196">
    <property type="protein sequence ID" value="XBH15488.1"/>
    <property type="molecule type" value="Genomic_DNA"/>
</dbReference>
<reference evidence="3" key="1">
    <citation type="submission" date="2023-03" db="EMBL/GenBank/DDBJ databases">
        <title>Edaphobacter sp.</title>
        <authorList>
            <person name="Huber K.J."/>
            <person name="Papendorf J."/>
            <person name="Pilke C."/>
            <person name="Bunk B."/>
            <person name="Sproeer C."/>
            <person name="Pester M."/>
        </authorList>
    </citation>
    <scope>NUCLEOTIDE SEQUENCE</scope>
    <source>
        <strain evidence="3">DSM 110680</strain>
    </source>
</reference>
<proteinExistence type="predicted"/>
<dbReference type="InterPro" id="IPR053959">
    <property type="entry name" value="YvlB/LiaX_N"/>
</dbReference>
<dbReference type="RefSeq" id="WP_348260721.1">
    <property type="nucleotide sequence ID" value="NZ_CP121196.1"/>
</dbReference>
<feature type="domain" description="YvlB/LiaX N-terminal" evidence="2">
    <location>
        <begin position="3"/>
        <end position="31"/>
    </location>
</feature>
<sequence length="158" mass="16947">MNENRRQILEMLAVGKITADEAERLLSALDPDTVVPAGSVSSASGNGSGPKSGTGKVPPKYLRVLVEADESMTGNKGLTTVNVRVPMQLLRAGVRLAALIPQQAHNQLDQAFVNHGVPLTLSQIKPENLEELIDHLEDLTVDVEGKEGNATKVRVFCE</sequence>
<organism evidence="3">
    <name type="scientific">Telmatobacter sp. DSM 110680</name>
    <dbReference type="NCBI Taxonomy" id="3036704"/>
    <lineage>
        <taxon>Bacteria</taxon>
        <taxon>Pseudomonadati</taxon>
        <taxon>Acidobacteriota</taxon>
        <taxon>Terriglobia</taxon>
        <taxon>Terriglobales</taxon>
        <taxon>Acidobacteriaceae</taxon>
        <taxon>Telmatobacter</taxon>
    </lineage>
</organism>
<name>A0AAU7DCN6_9BACT</name>
<dbReference type="Pfam" id="PF22746">
    <property type="entry name" value="SHOCT-like_DUF2089-C"/>
    <property type="match status" value="1"/>
</dbReference>
<evidence type="ECO:0000313" key="3">
    <source>
        <dbReference type="EMBL" id="XBH15488.1"/>
    </source>
</evidence>
<evidence type="ECO:0000256" key="1">
    <source>
        <dbReference type="SAM" id="MobiDB-lite"/>
    </source>
</evidence>
<evidence type="ECO:0000259" key="2">
    <source>
        <dbReference type="Pfam" id="PF22746"/>
    </source>
</evidence>